<evidence type="ECO:0000259" key="8">
    <source>
        <dbReference type="PROSITE" id="PS50850"/>
    </source>
</evidence>
<dbReference type="PANTHER" id="PTHR23517">
    <property type="entry name" value="RESISTANCE PROTEIN MDTM, PUTATIVE-RELATED-RELATED"/>
    <property type="match status" value="1"/>
</dbReference>
<sequence>MGLKRQFWILWLGTAVNRVGLLVPGFLGLYLVQREIVDRSAVGLIVGLYGAGLVSAGLIGGVLSDRFGARRTIIAAQLGSAVNAVVLMLVGQVAVVGALVYVAGFLSTINRPASAGLVVTVVEEQQRARAYGLLYWAQNIGGSAGPVLAGLFLSIYPPGIFLLWAVTSIGYAAFAWALPEDAPTPVRTTERRPIAFLTDIVEPFRRPVMAAFLCMTFLLACVYLQRQSTLPLGLTAGGLSTEQIGMVLAINPILVIVLQPVLSLHAGKLRGIMPFVIAALFVAVGFGMNAFGSGIYWVGLSVAVWTLGEILQAPMTAAFIAARAPEGRVGSFQGSYFFIWNLGLVIGGPIGTLVSDRFGFLSLWVSLFVLGVLVSIGYSLIRFIPGYRLSASDTPSEAAASA</sequence>
<evidence type="ECO:0000256" key="3">
    <source>
        <dbReference type="ARBA" id="ARBA00022475"/>
    </source>
</evidence>
<dbReference type="AlphaFoldDB" id="A0A2N3Y1G4"/>
<keyword evidence="10" id="KW-1185">Reference proteome</keyword>
<reference evidence="9" key="1">
    <citation type="submission" date="2017-12" db="EMBL/GenBank/DDBJ databases">
        <title>Sequencing the genomes of 1000 Actinobacteria strains.</title>
        <authorList>
            <person name="Klenk H.-P."/>
        </authorList>
    </citation>
    <scope>NUCLEOTIDE SEQUENCE [LARGE SCALE GENOMIC DNA]</scope>
    <source>
        <strain evidence="9">DSM 44228</strain>
    </source>
</reference>
<dbReference type="InterPro" id="IPR050171">
    <property type="entry name" value="MFS_Transporters"/>
</dbReference>
<keyword evidence="2" id="KW-0813">Transport</keyword>
<evidence type="ECO:0000256" key="1">
    <source>
        <dbReference type="ARBA" id="ARBA00004651"/>
    </source>
</evidence>
<feature type="transmembrane region" description="Helical" evidence="7">
    <location>
        <begin position="155"/>
        <end position="178"/>
    </location>
</feature>
<evidence type="ECO:0000313" key="9">
    <source>
        <dbReference type="EMBL" id="PKW16749.1"/>
    </source>
</evidence>
<evidence type="ECO:0000256" key="7">
    <source>
        <dbReference type="SAM" id="Phobius"/>
    </source>
</evidence>
<dbReference type="Proteomes" id="UP000233786">
    <property type="component" value="Unassembled WGS sequence"/>
</dbReference>
<evidence type="ECO:0000313" key="10">
    <source>
        <dbReference type="Proteomes" id="UP000233786"/>
    </source>
</evidence>
<dbReference type="OrthoDB" id="5379144at2"/>
<evidence type="ECO:0000256" key="4">
    <source>
        <dbReference type="ARBA" id="ARBA00022692"/>
    </source>
</evidence>
<dbReference type="SUPFAM" id="SSF103473">
    <property type="entry name" value="MFS general substrate transporter"/>
    <property type="match status" value="1"/>
</dbReference>
<feature type="transmembrane region" description="Helical" evidence="7">
    <location>
        <begin position="84"/>
        <end position="106"/>
    </location>
</feature>
<feature type="transmembrane region" description="Helical" evidence="7">
    <location>
        <begin position="245"/>
        <end position="264"/>
    </location>
</feature>
<evidence type="ECO:0000256" key="2">
    <source>
        <dbReference type="ARBA" id="ARBA00022448"/>
    </source>
</evidence>
<evidence type="ECO:0000256" key="5">
    <source>
        <dbReference type="ARBA" id="ARBA00022989"/>
    </source>
</evidence>
<feature type="transmembrane region" description="Helical" evidence="7">
    <location>
        <begin position="44"/>
        <end position="63"/>
    </location>
</feature>
<dbReference type="EMBL" id="PJNB01000001">
    <property type="protein sequence ID" value="PKW16749.1"/>
    <property type="molecule type" value="Genomic_DNA"/>
</dbReference>
<keyword evidence="4 7" id="KW-0812">Transmembrane</keyword>
<organism evidence="9 10">
    <name type="scientific">Saccharopolyspora spinosa</name>
    <dbReference type="NCBI Taxonomy" id="60894"/>
    <lineage>
        <taxon>Bacteria</taxon>
        <taxon>Bacillati</taxon>
        <taxon>Actinomycetota</taxon>
        <taxon>Actinomycetes</taxon>
        <taxon>Pseudonocardiales</taxon>
        <taxon>Pseudonocardiaceae</taxon>
        <taxon>Saccharopolyspora</taxon>
    </lineage>
</organism>
<accession>A0A2N3Y1G4</accession>
<dbReference type="Gene3D" id="1.20.1250.20">
    <property type="entry name" value="MFS general substrate transporter like domains"/>
    <property type="match status" value="1"/>
</dbReference>
<keyword evidence="3" id="KW-1003">Cell membrane</keyword>
<feature type="transmembrane region" description="Helical" evidence="7">
    <location>
        <begin position="297"/>
        <end position="322"/>
    </location>
</feature>
<dbReference type="Pfam" id="PF07690">
    <property type="entry name" value="MFS_1"/>
    <property type="match status" value="1"/>
</dbReference>
<name>A0A2N3Y1G4_SACSN</name>
<proteinExistence type="predicted"/>
<dbReference type="GO" id="GO:0022857">
    <property type="term" value="F:transmembrane transporter activity"/>
    <property type="evidence" value="ECO:0007669"/>
    <property type="project" value="InterPro"/>
</dbReference>
<dbReference type="InterPro" id="IPR020846">
    <property type="entry name" value="MFS_dom"/>
</dbReference>
<feature type="domain" description="Major facilitator superfamily (MFS) profile" evidence="8">
    <location>
        <begin position="1"/>
        <end position="389"/>
    </location>
</feature>
<feature type="transmembrane region" description="Helical" evidence="7">
    <location>
        <begin position="360"/>
        <end position="381"/>
    </location>
</feature>
<feature type="transmembrane region" description="Helical" evidence="7">
    <location>
        <begin position="271"/>
        <end position="291"/>
    </location>
</feature>
<dbReference type="STRING" id="994479.GCA_000194155_04656"/>
<comment type="subcellular location">
    <subcellularLocation>
        <location evidence="1">Cell membrane</location>
        <topology evidence="1">Multi-pass membrane protein</topology>
    </subcellularLocation>
</comment>
<dbReference type="PROSITE" id="PS50850">
    <property type="entry name" value="MFS"/>
    <property type="match status" value="1"/>
</dbReference>
<dbReference type="InterPro" id="IPR011701">
    <property type="entry name" value="MFS"/>
</dbReference>
<gene>
    <name evidence="9" type="ORF">A8926_4624</name>
</gene>
<feature type="transmembrane region" description="Helical" evidence="7">
    <location>
        <begin position="7"/>
        <end position="32"/>
    </location>
</feature>
<dbReference type="InterPro" id="IPR036259">
    <property type="entry name" value="MFS_trans_sf"/>
</dbReference>
<dbReference type="GO" id="GO:0005886">
    <property type="term" value="C:plasma membrane"/>
    <property type="evidence" value="ECO:0007669"/>
    <property type="project" value="UniProtKB-SubCell"/>
</dbReference>
<protein>
    <submittedName>
        <fullName evidence="9">MFS family arabinose efflux permease</fullName>
    </submittedName>
</protein>
<evidence type="ECO:0000256" key="6">
    <source>
        <dbReference type="ARBA" id="ARBA00023136"/>
    </source>
</evidence>
<keyword evidence="6 7" id="KW-0472">Membrane</keyword>
<comment type="caution">
    <text evidence="9">The sequence shown here is derived from an EMBL/GenBank/DDBJ whole genome shotgun (WGS) entry which is preliminary data.</text>
</comment>
<dbReference type="PANTHER" id="PTHR23517:SF2">
    <property type="entry name" value="MULTIDRUG RESISTANCE PROTEIN MDTH"/>
    <property type="match status" value="1"/>
</dbReference>
<feature type="transmembrane region" description="Helical" evidence="7">
    <location>
        <begin position="208"/>
        <end position="225"/>
    </location>
</feature>
<dbReference type="RefSeq" id="WP_010309691.1">
    <property type="nucleotide sequence ID" value="NZ_CP061007.1"/>
</dbReference>
<feature type="transmembrane region" description="Helical" evidence="7">
    <location>
        <begin position="334"/>
        <end position="354"/>
    </location>
</feature>
<keyword evidence="5 7" id="KW-1133">Transmembrane helix</keyword>